<evidence type="ECO:0000256" key="1">
    <source>
        <dbReference type="ARBA" id="ARBA00001971"/>
    </source>
</evidence>
<keyword evidence="4" id="KW-0479">Metal-binding</keyword>
<organism evidence="9 10">
    <name type="scientific">Peteryoungia desertarenae</name>
    <dbReference type="NCBI Taxonomy" id="1813451"/>
    <lineage>
        <taxon>Bacteria</taxon>
        <taxon>Pseudomonadati</taxon>
        <taxon>Pseudomonadota</taxon>
        <taxon>Alphaproteobacteria</taxon>
        <taxon>Hyphomicrobiales</taxon>
        <taxon>Rhizobiaceae</taxon>
        <taxon>Peteryoungia</taxon>
    </lineage>
</organism>
<dbReference type="PANTHER" id="PTHR24286">
    <property type="entry name" value="CYTOCHROME P450 26"/>
    <property type="match status" value="1"/>
</dbReference>
<evidence type="ECO:0000256" key="7">
    <source>
        <dbReference type="ARBA" id="ARBA00023033"/>
    </source>
</evidence>
<reference evidence="9 10" key="1">
    <citation type="submission" date="2020-06" db="EMBL/GenBank/DDBJ databases">
        <title>Genome sequence of Rhizobium sp strain ADMK78.</title>
        <authorList>
            <person name="Rahi P."/>
        </authorList>
    </citation>
    <scope>NUCLEOTIDE SEQUENCE [LARGE SCALE GENOMIC DNA]</scope>
    <source>
        <strain evidence="9 10">ADMK78</strain>
    </source>
</reference>
<evidence type="ECO:0000256" key="3">
    <source>
        <dbReference type="ARBA" id="ARBA00022617"/>
    </source>
</evidence>
<dbReference type="Pfam" id="PF00067">
    <property type="entry name" value="p450"/>
    <property type="match status" value="1"/>
</dbReference>
<evidence type="ECO:0000256" key="4">
    <source>
        <dbReference type="ARBA" id="ARBA00022723"/>
    </source>
</evidence>
<comment type="similarity">
    <text evidence="2">Belongs to the cytochrome P450 family.</text>
</comment>
<proteinExistence type="inferred from homology"/>
<evidence type="ECO:0000256" key="5">
    <source>
        <dbReference type="ARBA" id="ARBA00023002"/>
    </source>
</evidence>
<dbReference type="PANTHER" id="PTHR24286:SF24">
    <property type="entry name" value="LANOSTEROL 14-ALPHA DEMETHYLASE"/>
    <property type="match status" value="1"/>
</dbReference>
<evidence type="ECO:0000313" key="10">
    <source>
        <dbReference type="Proteomes" id="UP000308530"/>
    </source>
</evidence>
<dbReference type="RefSeq" id="WP_171033746.1">
    <property type="nucleotide sequence ID" value="NZ_CP058350.1"/>
</dbReference>
<dbReference type="InterPro" id="IPR001128">
    <property type="entry name" value="Cyt_P450"/>
</dbReference>
<keyword evidence="7" id="KW-0503">Monooxygenase</keyword>
<gene>
    <name evidence="9" type="ORF">FE840_009740</name>
</gene>
<protein>
    <submittedName>
        <fullName evidence="9">Cytochrome P450</fullName>
    </submittedName>
</protein>
<keyword evidence="10" id="KW-1185">Reference proteome</keyword>
<evidence type="ECO:0000256" key="8">
    <source>
        <dbReference type="SAM" id="MobiDB-lite"/>
    </source>
</evidence>
<accession>A0ABX6QMK1</accession>
<dbReference type="CDD" id="cd11067">
    <property type="entry name" value="CYP152"/>
    <property type="match status" value="1"/>
</dbReference>
<evidence type="ECO:0000256" key="6">
    <source>
        <dbReference type="ARBA" id="ARBA00023004"/>
    </source>
</evidence>
<name>A0ABX6QMK1_9HYPH</name>
<dbReference type="Gene3D" id="1.10.630.10">
    <property type="entry name" value="Cytochrome P450"/>
    <property type="match status" value="1"/>
</dbReference>
<evidence type="ECO:0000256" key="2">
    <source>
        <dbReference type="ARBA" id="ARBA00010617"/>
    </source>
</evidence>
<keyword evidence="5" id="KW-0560">Oxidoreductase</keyword>
<comment type="cofactor">
    <cofactor evidence="1">
        <name>heme</name>
        <dbReference type="ChEBI" id="CHEBI:30413"/>
    </cofactor>
</comment>
<dbReference type="InterPro" id="IPR036396">
    <property type="entry name" value="Cyt_P450_sf"/>
</dbReference>
<keyword evidence="3" id="KW-0349">Heme</keyword>
<dbReference type="Proteomes" id="UP000308530">
    <property type="component" value="Chromosome"/>
</dbReference>
<dbReference type="EMBL" id="CP058350">
    <property type="protein sequence ID" value="QLF69799.1"/>
    <property type="molecule type" value="Genomic_DNA"/>
</dbReference>
<keyword evidence="6" id="KW-0408">Iron</keyword>
<feature type="region of interest" description="Disordered" evidence="8">
    <location>
        <begin position="1"/>
        <end position="22"/>
    </location>
</feature>
<dbReference type="SUPFAM" id="SSF48264">
    <property type="entry name" value="Cytochrome P450"/>
    <property type="match status" value="1"/>
</dbReference>
<evidence type="ECO:0000313" key="9">
    <source>
        <dbReference type="EMBL" id="QLF69799.1"/>
    </source>
</evidence>
<sequence>METRKAQQRQADQWREPHSKWPKTIPRAKGFDSTLALLNEGYRFLPRRFEALDSPIFRTRLMLKNVICMKGPEAARFIYEDPRLTRVGALPSTVLWLLQDEGSVQQMDASAHRHRKAMFIRMLVDDTTSMDRMAAIFRRRFLDRIPSWTWRKEVSLASEMEIVLFQTALDWTQTPIDPDSVGDDAALMADMVSRAGHFGPRTFTTLLRRSHLEKRLRRVFSDIRSGRIALMPGSPMAVIANHRDKHGHLLSPEVATVELINLLRPIVAVARFIVFAALYLHQHPDWRERLREKDSERLTDFVEEVRRISPFFPFVGARAQSAFEWNGYSLAKGQWLLLDLYGSCHDPLRFERPGQFEPERRLRHEPCDYSFIPQGAGAYATGHRCPGEQATVRLMMEAVDILCRSIDYEVPIQTLTVSLRHIPAGPRDGFRINQIRWRDSD</sequence>